<feature type="region of interest" description="Disordered" evidence="4">
    <location>
        <begin position="475"/>
        <end position="522"/>
    </location>
</feature>
<dbReference type="GO" id="GO:0006376">
    <property type="term" value="P:mRNA splice site recognition"/>
    <property type="evidence" value="ECO:0007669"/>
    <property type="project" value="TreeGrafter"/>
</dbReference>
<dbReference type="EMBL" id="MCFL01000018">
    <property type="protein sequence ID" value="ORZ36172.1"/>
    <property type="molecule type" value="Genomic_DNA"/>
</dbReference>
<dbReference type="AlphaFoldDB" id="A0A1Y2HSR5"/>
<evidence type="ECO:0000313" key="6">
    <source>
        <dbReference type="EMBL" id="ORZ36172.1"/>
    </source>
</evidence>
<feature type="compositionally biased region" description="Low complexity" evidence="4">
    <location>
        <begin position="109"/>
        <end position="123"/>
    </location>
</feature>
<evidence type="ECO:0000259" key="5">
    <source>
        <dbReference type="PROSITE" id="PS50102"/>
    </source>
</evidence>
<feature type="compositionally biased region" description="Low complexity" evidence="4">
    <location>
        <begin position="40"/>
        <end position="60"/>
    </location>
</feature>
<dbReference type="InterPro" id="IPR035979">
    <property type="entry name" value="RBD_domain_sf"/>
</dbReference>
<dbReference type="Pfam" id="PF00076">
    <property type="entry name" value="RRM_1"/>
    <property type="match status" value="3"/>
</dbReference>
<keyword evidence="7" id="KW-1185">Reference proteome</keyword>
<evidence type="ECO:0000256" key="4">
    <source>
        <dbReference type="SAM" id="MobiDB-lite"/>
    </source>
</evidence>
<evidence type="ECO:0000313" key="7">
    <source>
        <dbReference type="Proteomes" id="UP000193411"/>
    </source>
</evidence>
<dbReference type="InterPro" id="IPR050825">
    <property type="entry name" value="RBM42_RBP45_47-like"/>
</dbReference>
<feature type="compositionally biased region" description="Low complexity" evidence="4">
    <location>
        <begin position="380"/>
        <end position="399"/>
    </location>
</feature>
<feature type="region of interest" description="Disordered" evidence="4">
    <location>
        <begin position="319"/>
        <end position="399"/>
    </location>
</feature>
<dbReference type="SMART" id="SM00360">
    <property type="entry name" value="RRM"/>
    <property type="match status" value="3"/>
</dbReference>
<keyword evidence="2 3" id="KW-0694">RNA-binding</keyword>
<dbReference type="CDD" id="cd12345">
    <property type="entry name" value="RRM2_SECp43_like"/>
    <property type="match status" value="1"/>
</dbReference>
<feature type="domain" description="RRM" evidence="5">
    <location>
        <begin position="242"/>
        <end position="321"/>
    </location>
</feature>
<reference evidence="6 7" key="1">
    <citation type="submission" date="2016-07" db="EMBL/GenBank/DDBJ databases">
        <title>Pervasive Adenine N6-methylation of Active Genes in Fungi.</title>
        <authorList>
            <consortium name="DOE Joint Genome Institute"/>
            <person name="Mondo S.J."/>
            <person name="Dannebaum R.O."/>
            <person name="Kuo R.C."/>
            <person name="Labutti K."/>
            <person name="Haridas S."/>
            <person name="Kuo A."/>
            <person name="Salamov A."/>
            <person name="Ahrendt S.R."/>
            <person name="Lipzen A."/>
            <person name="Sullivan W."/>
            <person name="Andreopoulos W.B."/>
            <person name="Clum A."/>
            <person name="Lindquist E."/>
            <person name="Daum C."/>
            <person name="Ramamoorthy G.K."/>
            <person name="Gryganskyi A."/>
            <person name="Culley D."/>
            <person name="Magnuson J.K."/>
            <person name="James T.Y."/>
            <person name="O'Malley M.A."/>
            <person name="Stajich J.E."/>
            <person name="Spatafora J.W."/>
            <person name="Visel A."/>
            <person name="Grigoriev I.V."/>
        </authorList>
    </citation>
    <scope>NUCLEOTIDE SEQUENCE [LARGE SCALE GENOMIC DNA]</scope>
    <source>
        <strain evidence="6 7">PL171</strain>
    </source>
</reference>
<dbReference type="GO" id="GO:0005829">
    <property type="term" value="C:cytosol"/>
    <property type="evidence" value="ECO:0007669"/>
    <property type="project" value="TreeGrafter"/>
</dbReference>
<dbReference type="SUPFAM" id="SSF54928">
    <property type="entry name" value="RNA-binding domain, RBD"/>
    <property type="match status" value="3"/>
</dbReference>
<feature type="domain" description="RRM" evidence="5">
    <location>
        <begin position="406"/>
        <end position="478"/>
    </location>
</feature>
<feature type="region of interest" description="Disordered" evidence="4">
    <location>
        <begin position="109"/>
        <end position="147"/>
    </location>
</feature>
<dbReference type="OrthoDB" id="446113at2759"/>
<sequence>MTASPNLNGAQPAQPAAPAAAPQADASSASGSTSVQPTEAQAQQAQQQQGQGPPHVQPVQYAPHQGGYPMMPAPMAVYQGYPGTHPGAYMAAAPHFAPPGTYPMYPAGAAGAPGAQGQQQQGGKPVRGMSPSSASMHSGQGAGSVADRPKTTLWMGIDSWMDENYIRSLWMNAAGVEVTVKMIRDRYTGGTANYCFVDFPTPEHAANCAKFDGTPIPTLPESTWRLNWAAGGGLNDTKAPEYSIFVGDLAADITDDMLMSAFKSRYPSTKTAKVVMDPGTGNSRGFGFVRFTAEEEQQRALAEMTGQHIGSRAVRVGHAAPKHAHRHQNNHPGGNNVHHGGPNAHHHHNNHHGGHQGGHRGGHFNSHHHNPHHGGHHHQGGWNNNPNAQANSAAAAAAAAADPSNTTVFIGGLSHPVTEDEIRSMFSALGEITLVKIPHNKNCAFVSYARRDSAEKAIAELNGFPLGNNKVRLSWGRPNANNGGAPGGNPHHQGGHHHHQGHYGQQGQQFQQGPPGAAQGAQGYAGNAAYAAAGQFGAAPAGFAPTGFPNAGAPGYVADGQAAAGGAPGYYPGYYNGAAPAGGAGAPATGAAREGGADAGTGAAAANGEGSGTLVAVVV</sequence>
<comment type="caution">
    <text evidence="6">The sequence shown here is derived from an EMBL/GenBank/DDBJ whole genome shotgun (WGS) entry which is preliminary data.</text>
</comment>
<proteinExistence type="predicted"/>
<keyword evidence="1" id="KW-0677">Repeat</keyword>
<evidence type="ECO:0000256" key="1">
    <source>
        <dbReference type="ARBA" id="ARBA00022737"/>
    </source>
</evidence>
<organism evidence="6 7">
    <name type="scientific">Catenaria anguillulae PL171</name>
    <dbReference type="NCBI Taxonomy" id="765915"/>
    <lineage>
        <taxon>Eukaryota</taxon>
        <taxon>Fungi</taxon>
        <taxon>Fungi incertae sedis</taxon>
        <taxon>Blastocladiomycota</taxon>
        <taxon>Blastocladiomycetes</taxon>
        <taxon>Blastocladiales</taxon>
        <taxon>Catenariaceae</taxon>
        <taxon>Catenaria</taxon>
    </lineage>
</organism>
<feature type="compositionally biased region" description="Low complexity" evidence="4">
    <location>
        <begin position="330"/>
        <end position="343"/>
    </location>
</feature>
<evidence type="ECO:0000256" key="3">
    <source>
        <dbReference type="PROSITE-ProRule" id="PRU00176"/>
    </source>
</evidence>
<feature type="region of interest" description="Disordered" evidence="4">
    <location>
        <begin position="1"/>
        <end position="65"/>
    </location>
</feature>
<feature type="compositionally biased region" description="Low complexity" evidence="4">
    <location>
        <begin position="478"/>
        <end position="492"/>
    </location>
</feature>
<feature type="compositionally biased region" description="Low complexity" evidence="4">
    <location>
        <begin position="10"/>
        <end position="30"/>
    </location>
</feature>
<feature type="compositionally biased region" description="Basic residues" evidence="4">
    <location>
        <begin position="320"/>
        <end position="329"/>
    </location>
</feature>
<name>A0A1Y2HSR5_9FUNG</name>
<dbReference type="GO" id="GO:0003729">
    <property type="term" value="F:mRNA binding"/>
    <property type="evidence" value="ECO:0007669"/>
    <property type="project" value="InterPro"/>
</dbReference>
<feature type="compositionally biased region" description="Basic residues" evidence="4">
    <location>
        <begin position="344"/>
        <end position="379"/>
    </location>
</feature>
<dbReference type="InterPro" id="IPR000504">
    <property type="entry name" value="RRM_dom"/>
</dbReference>
<dbReference type="InterPro" id="IPR012677">
    <property type="entry name" value="Nucleotide-bd_a/b_plait_sf"/>
</dbReference>
<dbReference type="Gene3D" id="3.30.70.330">
    <property type="match status" value="3"/>
</dbReference>
<dbReference type="Proteomes" id="UP000193411">
    <property type="component" value="Unassembled WGS sequence"/>
</dbReference>
<dbReference type="PANTHER" id="PTHR47640">
    <property type="entry name" value="TRNA SELENOCYSTEINE 1-ASSOCIATED PROTEIN 1-RELATED-RELATED"/>
    <property type="match status" value="1"/>
</dbReference>
<feature type="compositionally biased region" description="Low complexity" evidence="4">
    <location>
        <begin position="502"/>
        <end position="522"/>
    </location>
</feature>
<gene>
    <name evidence="6" type="ORF">BCR44DRAFT_55522</name>
</gene>
<accession>A0A1Y2HSR5</accession>
<evidence type="ECO:0000256" key="2">
    <source>
        <dbReference type="ARBA" id="ARBA00022884"/>
    </source>
</evidence>
<dbReference type="PROSITE" id="PS50102">
    <property type="entry name" value="RRM"/>
    <property type="match status" value="2"/>
</dbReference>
<dbReference type="STRING" id="765915.A0A1Y2HSR5"/>
<protein>
    <recommendedName>
        <fullName evidence="5">RRM domain-containing protein</fullName>
    </recommendedName>
</protein>
<dbReference type="PANTHER" id="PTHR47640:SF10">
    <property type="entry name" value="TRNA SELENOCYSTEINE 1-ASSOCIATED PROTEIN 1-RELATED"/>
    <property type="match status" value="1"/>
</dbReference>